<dbReference type="PANTHER" id="PTHR13480">
    <property type="entry name" value="E3 UBIQUITIN-PROTEIN LIGASE HAKAI-RELATED"/>
    <property type="match status" value="1"/>
</dbReference>
<keyword evidence="8" id="KW-0862">Zinc</keyword>
<dbReference type="InterPro" id="IPR013083">
    <property type="entry name" value="Znf_RING/FYVE/PHD"/>
</dbReference>
<comment type="similarity">
    <text evidence="10">Belongs to the Hakai family.</text>
</comment>
<reference evidence="13 14" key="1">
    <citation type="journal article" date="2022" name="Nat. Plants">
        <title>Genomes of leafy and leafless Platanthera orchids illuminate the evolution of mycoheterotrophy.</title>
        <authorList>
            <person name="Li M.H."/>
            <person name="Liu K.W."/>
            <person name="Li Z."/>
            <person name="Lu H.C."/>
            <person name="Ye Q.L."/>
            <person name="Zhang D."/>
            <person name="Wang J.Y."/>
            <person name="Li Y.F."/>
            <person name="Zhong Z.M."/>
            <person name="Liu X."/>
            <person name="Yu X."/>
            <person name="Liu D.K."/>
            <person name="Tu X.D."/>
            <person name="Liu B."/>
            <person name="Hao Y."/>
            <person name="Liao X.Y."/>
            <person name="Jiang Y.T."/>
            <person name="Sun W.H."/>
            <person name="Chen J."/>
            <person name="Chen Y.Q."/>
            <person name="Ai Y."/>
            <person name="Zhai J.W."/>
            <person name="Wu S.S."/>
            <person name="Zhou Z."/>
            <person name="Hsiao Y.Y."/>
            <person name="Wu W.L."/>
            <person name="Chen Y.Y."/>
            <person name="Lin Y.F."/>
            <person name="Hsu J.L."/>
            <person name="Li C.Y."/>
            <person name="Wang Z.W."/>
            <person name="Zhao X."/>
            <person name="Zhong W.Y."/>
            <person name="Ma X.K."/>
            <person name="Ma L."/>
            <person name="Huang J."/>
            <person name="Chen G.Z."/>
            <person name="Huang M.Z."/>
            <person name="Huang L."/>
            <person name="Peng D.H."/>
            <person name="Luo Y.B."/>
            <person name="Zou S.Q."/>
            <person name="Chen S.P."/>
            <person name="Lan S."/>
            <person name="Tsai W.C."/>
            <person name="Van de Peer Y."/>
            <person name="Liu Z.J."/>
        </authorList>
    </citation>
    <scope>NUCLEOTIDE SEQUENCE [LARGE SCALE GENOMIC DNA]</scope>
    <source>
        <tissue evidence="13">Leaf</tissue>
    </source>
</reference>
<proteinExistence type="inferred from homology"/>
<dbReference type="EMBL" id="JBBWWQ010000020">
    <property type="protein sequence ID" value="KAK8916652.1"/>
    <property type="molecule type" value="Genomic_DNA"/>
</dbReference>
<feature type="compositionally biased region" description="Polar residues" evidence="11">
    <location>
        <begin position="169"/>
        <end position="195"/>
    </location>
</feature>
<evidence type="ECO:0000256" key="10">
    <source>
        <dbReference type="ARBA" id="ARBA00038499"/>
    </source>
</evidence>
<dbReference type="Gene3D" id="3.30.40.10">
    <property type="entry name" value="Zinc/RING finger domain, C3HC4 (zinc finger)"/>
    <property type="match status" value="1"/>
</dbReference>
<dbReference type="InterPro" id="IPR040383">
    <property type="entry name" value="HAKAI/CBLL2"/>
</dbReference>
<feature type="domain" description="C2H2-type" evidence="12">
    <location>
        <begin position="129"/>
        <end position="152"/>
    </location>
</feature>
<organism evidence="13 14">
    <name type="scientific">Platanthera zijinensis</name>
    <dbReference type="NCBI Taxonomy" id="2320716"/>
    <lineage>
        <taxon>Eukaryota</taxon>
        <taxon>Viridiplantae</taxon>
        <taxon>Streptophyta</taxon>
        <taxon>Embryophyta</taxon>
        <taxon>Tracheophyta</taxon>
        <taxon>Spermatophyta</taxon>
        <taxon>Magnoliopsida</taxon>
        <taxon>Liliopsida</taxon>
        <taxon>Asparagales</taxon>
        <taxon>Orchidaceae</taxon>
        <taxon>Orchidoideae</taxon>
        <taxon>Orchideae</taxon>
        <taxon>Orchidinae</taxon>
        <taxon>Platanthera</taxon>
    </lineage>
</organism>
<gene>
    <name evidence="13" type="ORF">KSP39_PZI022882</name>
</gene>
<protein>
    <recommendedName>
        <fullName evidence="3">RING-type E3 ubiquitin transferase</fullName>
        <ecNumber evidence="3">2.3.2.27</ecNumber>
    </recommendedName>
</protein>
<dbReference type="GO" id="GO:0016567">
    <property type="term" value="P:protein ubiquitination"/>
    <property type="evidence" value="ECO:0007669"/>
    <property type="project" value="InterPro"/>
</dbReference>
<name>A0AAP0FV34_9ASPA</name>
<evidence type="ECO:0000256" key="8">
    <source>
        <dbReference type="ARBA" id="ARBA00022833"/>
    </source>
</evidence>
<keyword evidence="9" id="KW-0539">Nucleus</keyword>
<evidence type="ECO:0000259" key="12">
    <source>
        <dbReference type="PROSITE" id="PS00028"/>
    </source>
</evidence>
<dbReference type="AlphaFoldDB" id="A0AAP0FV34"/>
<dbReference type="InterPro" id="IPR040380">
    <property type="entry name" value="HAKAI-like_RING-HC"/>
</dbReference>
<evidence type="ECO:0000256" key="7">
    <source>
        <dbReference type="ARBA" id="ARBA00022786"/>
    </source>
</evidence>
<accession>A0AAP0FV34</accession>
<feature type="region of interest" description="Disordered" evidence="11">
    <location>
        <begin position="396"/>
        <end position="471"/>
    </location>
</feature>
<evidence type="ECO:0000256" key="6">
    <source>
        <dbReference type="ARBA" id="ARBA00022771"/>
    </source>
</evidence>
<feature type="region of interest" description="Disordered" evidence="11">
    <location>
        <begin position="155"/>
        <end position="257"/>
    </location>
</feature>
<dbReference type="InterPro" id="IPR013087">
    <property type="entry name" value="Znf_C2H2_type"/>
</dbReference>
<evidence type="ECO:0000256" key="5">
    <source>
        <dbReference type="ARBA" id="ARBA00022723"/>
    </source>
</evidence>
<feature type="compositionally biased region" description="Polar residues" evidence="11">
    <location>
        <begin position="241"/>
        <end position="256"/>
    </location>
</feature>
<keyword evidence="5" id="KW-0479">Metal-binding</keyword>
<dbReference type="InterPro" id="IPR017907">
    <property type="entry name" value="Znf_RING_CS"/>
</dbReference>
<comment type="caution">
    <text evidence="13">The sequence shown here is derived from an EMBL/GenBank/DDBJ whole genome shotgun (WGS) entry which is preliminary data.</text>
</comment>
<dbReference type="PROSITE" id="PS00518">
    <property type="entry name" value="ZF_RING_1"/>
    <property type="match status" value="1"/>
</dbReference>
<keyword evidence="6" id="KW-0863">Zinc-finger</keyword>
<feature type="compositionally biased region" description="Pro residues" evidence="11">
    <location>
        <begin position="428"/>
        <end position="438"/>
    </location>
</feature>
<evidence type="ECO:0000256" key="1">
    <source>
        <dbReference type="ARBA" id="ARBA00000900"/>
    </source>
</evidence>
<comment type="subcellular location">
    <subcellularLocation>
        <location evidence="2">Nucleus</location>
    </subcellularLocation>
</comment>
<dbReference type="GO" id="GO:0008270">
    <property type="term" value="F:zinc ion binding"/>
    <property type="evidence" value="ECO:0007669"/>
    <property type="project" value="UniProtKB-KW"/>
</dbReference>
<dbReference type="Proteomes" id="UP001418222">
    <property type="component" value="Unassembled WGS sequence"/>
</dbReference>
<keyword evidence="14" id="KW-1185">Reference proteome</keyword>
<keyword evidence="4" id="KW-0808">Transferase</keyword>
<feature type="compositionally biased region" description="Basic and acidic residues" evidence="11">
    <location>
        <begin position="212"/>
        <end position="223"/>
    </location>
</feature>
<keyword evidence="7" id="KW-0833">Ubl conjugation pathway</keyword>
<evidence type="ECO:0000256" key="11">
    <source>
        <dbReference type="SAM" id="MobiDB-lite"/>
    </source>
</evidence>
<evidence type="ECO:0000313" key="14">
    <source>
        <dbReference type="Proteomes" id="UP001418222"/>
    </source>
</evidence>
<dbReference type="EC" id="2.3.2.27" evidence="3"/>
<dbReference type="PROSITE" id="PS00028">
    <property type="entry name" value="ZINC_FINGER_C2H2_1"/>
    <property type="match status" value="1"/>
</dbReference>
<evidence type="ECO:0000256" key="2">
    <source>
        <dbReference type="ARBA" id="ARBA00004123"/>
    </source>
</evidence>
<evidence type="ECO:0000256" key="3">
    <source>
        <dbReference type="ARBA" id="ARBA00012483"/>
    </source>
</evidence>
<comment type="catalytic activity">
    <reaction evidence="1">
        <text>S-ubiquitinyl-[E2 ubiquitin-conjugating enzyme]-L-cysteine + [acceptor protein]-L-lysine = [E2 ubiquitin-conjugating enzyme]-L-cysteine + N(6)-ubiquitinyl-[acceptor protein]-L-lysine.</text>
        <dbReference type="EC" id="2.3.2.27"/>
    </reaction>
</comment>
<dbReference type="PANTHER" id="PTHR13480:SF0">
    <property type="entry name" value="E3 UBIQUITIN-PROTEIN LIGASE HAKAI"/>
    <property type="match status" value="1"/>
</dbReference>
<evidence type="ECO:0000256" key="4">
    <source>
        <dbReference type="ARBA" id="ARBA00022679"/>
    </source>
</evidence>
<dbReference type="GO" id="GO:0005634">
    <property type="term" value="C:nucleus"/>
    <property type="evidence" value="ECO:0007669"/>
    <property type="project" value="UniProtKB-SubCell"/>
</dbReference>
<dbReference type="GO" id="GO:0061630">
    <property type="term" value="F:ubiquitin protein ligase activity"/>
    <property type="evidence" value="ECO:0007669"/>
    <property type="project" value="UniProtKB-EC"/>
</dbReference>
<dbReference type="CDD" id="cd16508">
    <property type="entry name" value="RING-HC_HAKAI-like"/>
    <property type="match status" value="1"/>
</dbReference>
<feature type="region of interest" description="Disordered" evidence="11">
    <location>
        <begin position="1"/>
        <end position="22"/>
    </location>
</feature>
<dbReference type="GO" id="GO:0030155">
    <property type="term" value="P:regulation of cell adhesion"/>
    <property type="evidence" value="ECO:0007669"/>
    <property type="project" value="TreeGrafter"/>
</dbReference>
<evidence type="ECO:0000313" key="13">
    <source>
        <dbReference type="EMBL" id="KAK8916652.1"/>
    </source>
</evidence>
<evidence type="ECO:0000256" key="9">
    <source>
        <dbReference type="ARBA" id="ARBA00023242"/>
    </source>
</evidence>
<sequence length="471" mass="51450">MLQIRLSKGPSSDGGGGPARSAPPMETVTVACPEHLVIADLPVAKSVGAITAYAAATGRNMGRRSRRQLGDRIHFCVRCDFPIAIYGRLIACEHAFCLACARSDPSCYLCEERVQKIQTVKMLEGIFICAAPHCLKSFLKKAEFESHVHESHADLLLQPNADKEGGGETSNFNTPRPSSADLQKQLSSLPESSTARAPLRSGFSPSSNSQPQDRDDRPHRPPSRDQPYQRPPPQLRPPHFISSQAHPPSDGQTESNMHCAYDRPFSWFSNQQDTDRAPTESMFPNFPAQSNYQMPPNPNQPLFMQQFNYPTFQADGSQPFFGAPPYDIPPRPESTPPEGASDQGSVLGLPPAPAGFRENYPRPWGMDLMSFANPSDSQGGMAFFHGEFVQGFMLNPLPGRESDLQGGSRNHHSDGKGSAPSMPGKMALPPPPPLPPPLSHQINRGRFPGSGEAQGMVGWQSDKGRFGNWTE</sequence>